<dbReference type="EMBL" id="AMZH03004355">
    <property type="protein sequence ID" value="RRT69401.1"/>
    <property type="molecule type" value="Genomic_DNA"/>
</dbReference>
<protein>
    <submittedName>
        <fullName evidence="1">Uncharacterized protein</fullName>
    </submittedName>
</protein>
<reference evidence="1 2" key="1">
    <citation type="journal article" date="2014" name="Agronomy (Basel)">
        <title>A Draft Genome Sequence for Ensete ventricosum, the Drought-Tolerant Tree Against Hunger.</title>
        <authorList>
            <person name="Harrison J."/>
            <person name="Moore K.A."/>
            <person name="Paszkiewicz K."/>
            <person name="Jones T."/>
            <person name="Grant M."/>
            <person name="Ambacheew D."/>
            <person name="Muzemil S."/>
            <person name="Studholme D.J."/>
        </authorList>
    </citation>
    <scope>NUCLEOTIDE SEQUENCE [LARGE SCALE GENOMIC DNA]</scope>
</reference>
<evidence type="ECO:0000313" key="2">
    <source>
        <dbReference type="Proteomes" id="UP000287651"/>
    </source>
</evidence>
<proteinExistence type="predicted"/>
<dbReference type="AlphaFoldDB" id="A0A426ZZN6"/>
<name>A0A426ZZN6_ENSVE</name>
<organism evidence="1 2">
    <name type="scientific">Ensete ventricosum</name>
    <name type="common">Abyssinian banana</name>
    <name type="synonym">Musa ensete</name>
    <dbReference type="NCBI Taxonomy" id="4639"/>
    <lineage>
        <taxon>Eukaryota</taxon>
        <taxon>Viridiplantae</taxon>
        <taxon>Streptophyta</taxon>
        <taxon>Embryophyta</taxon>
        <taxon>Tracheophyta</taxon>
        <taxon>Spermatophyta</taxon>
        <taxon>Magnoliopsida</taxon>
        <taxon>Liliopsida</taxon>
        <taxon>Zingiberales</taxon>
        <taxon>Musaceae</taxon>
        <taxon>Ensete</taxon>
    </lineage>
</organism>
<dbReference type="Proteomes" id="UP000287651">
    <property type="component" value="Unassembled WGS sequence"/>
</dbReference>
<comment type="caution">
    <text evidence="1">The sequence shown here is derived from an EMBL/GenBank/DDBJ whole genome shotgun (WGS) entry which is preliminary data.</text>
</comment>
<accession>A0A426ZZN6</accession>
<evidence type="ECO:0000313" key="1">
    <source>
        <dbReference type="EMBL" id="RRT69401.1"/>
    </source>
</evidence>
<sequence length="70" mass="7588">MRDPLSSDGDRSVGPASHASAEYVSVRLRRFLVRGKKATATQLYVTRRKGPATLLNRKTGKGGGDWLSGE</sequence>
<gene>
    <name evidence="1" type="ORF">B296_00037434</name>
</gene>